<gene>
    <name evidence="1" type="ORF">Mgra_00003991</name>
</gene>
<protein>
    <submittedName>
        <fullName evidence="1">CS domain-containing protein</fullName>
    </submittedName>
</protein>
<organism evidence="1 2">
    <name type="scientific">Meloidogyne graminicola</name>
    <dbReference type="NCBI Taxonomy" id="189291"/>
    <lineage>
        <taxon>Eukaryota</taxon>
        <taxon>Metazoa</taxon>
        <taxon>Ecdysozoa</taxon>
        <taxon>Nematoda</taxon>
        <taxon>Chromadorea</taxon>
        <taxon>Rhabditida</taxon>
        <taxon>Tylenchina</taxon>
        <taxon>Tylenchomorpha</taxon>
        <taxon>Tylenchoidea</taxon>
        <taxon>Meloidogynidae</taxon>
        <taxon>Meloidogyninae</taxon>
        <taxon>Meloidogyne</taxon>
    </lineage>
</organism>
<proteinExistence type="predicted"/>
<sequence>MKIVNIIVIKDLRIRKLESFSNEVNKKIALSVVDIIFDFAYDFRTTLILMMMKFRIFNSLIINI</sequence>
<evidence type="ECO:0000313" key="2">
    <source>
        <dbReference type="Proteomes" id="UP000605970"/>
    </source>
</evidence>
<accession>A0A8S9ZTL0</accession>
<keyword evidence="2" id="KW-1185">Reference proteome</keyword>
<reference evidence="1" key="1">
    <citation type="journal article" date="2020" name="Ecol. Evol.">
        <title>Genome structure and content of the rice root-knot nematode (Meloidogyne graminicola).</title>
        <authorList>
            <person name="Phan N.T."/>
            <person name="Danchin E.G.J."/>
            <person name="Klopp C."/>
            <person name="Perfus-Barbeoch L."/>
            <person name="Kozlowski D.K."/>
            <person name="Koutsovoulos G.D."/>
            <person name="Lopez-Roques C."/>
            <person name="Bouchez O."/>
            <person name="Zahm M."/>
            <person name="Besnard G."/>
            <person name="Bellafiore S."/>
        </authorList>
    </citation>
    <scope>NUCLEOTIDE SEQUENCE</scope>
    <source>
        <strain evidence="1">VN-18</strain>
    </source>
</reference>
<dbReference type="Proteomes" id="UP000605970">
    <property type="component" value="Unassembled WGS sequence"/>
</dbReference>
<dbReference type="OrthoDB" id="73639at2759"/>
<dbReference type="EMBL" id="JABEBT010000028">
    <property type="protein sequence ID" value="KAF7636595.1"/>
    <property type="molecule type" value="Genomic_DNA"/>
</dbReference>
<name>A0A8S9ZTL0_9BILA</name>
<comment type="caution">
    <text evidence="1">The sequence shown here is derived from an EMBL/GenBank/DDBJ whole genome shotgun (WGS) entry which is preliminary data.</text>
</comment>
<evidence type="ECO:0000313" key="1">
    <source>
        <dbReference type="EMBL" id="KAF7636595.1"/>
    </source>
</evidence>
<dbReference type="AlphaFoldDB" id="A0A8S9ZTL0"/>